<evidence type="ECO:0000256" key="3">
    <source>
        <dbReference type="ARBA" id="ARBA00022475"/>
    </source>
</evidence>
<evidence type="ECO:0000256" key="4">
    <source>
        <dbReference type="ARBA" id="ARBA00022692"/>
    </source>
</evidence>
<feature type="transmembrane region" description="Helical" evidence="7">
    <location>
        <begin position="31"/>
        <end position="48"/>
    </location>
</feature>
<keyword evidence="10" id="KW-1185">Reference proteome</keyword>
<gene>
    <name evidence="9" type="ORF">OEV82_00330</name>
</gene>
<comment type="subcellular location">
    <subcellularLocation>
        <location evidence="1">Cell membrane</location>
        <topology evidence="1">Multi-pass membrane protein</topology>
    </subcellularLocation>
</comment>
<dbReference type="PANTHER" id="PTHR34582">
    <property type="entry name" value="UPF0702 TRANSMEMBRANE PROTEIN YCAP"/>
    <property type="match status" value="1"/>
</dbReference>
<evidence type="ECO:0000256" key="6">
    <source>
        <dbReference type="ARBA" id="ARBA00023136"/>
    </source>
</evidence>
<comment type="caution">
    <text evidence="9">The sequence shown here is derived from an EMBL/GenBank/DDBJ whole genome shotgun (WGS) entry which is preliminary data.</text>
</comment>
<protein>
    <submittedName>
        <fullName evidence="9">DUF421 domain-containing protein</fullName>
    </submittedName>
</protein>
<evidence type="ECO:0000256" key="5">
    <source>
        <dbReference type="ARBA" id="ARBA00022989"/>
    </source>
</evidence>
<evidence type="ECO:0000256" key="2">
    <source>
        <dbReference type="ARBA" id="ARBA00006448"/>
    </source>
</evidence>
<reference evidence="9 10" key="1">
    <citation type="submission" date="2022-10" db="EMBL/GenBank/DDBJ databases">
        <title>Description of Fervidibacillus gen. nov. in the family Fervidibacillaceae fam. nov. with two species, Fervidibacillus albus sp. nov., and Fervidibacillus halotolerans sp. nov., isolated from tidal flat sediments.</title>
        <authorList>
            <person name="Kwon K.K."/>
            <person name="Yang S.-H."/>
        </authorList>
    </citation>
    <scope>NUCLEOTIDE SEQUENCE [LARGE SCALE GENOMIC DNA]</scope>
    <source>
        <strain evidence="9 10">DSM 23332</strain>
    </source>
</reference>
<evidence type="ECO:0000256" key="1">
    <source>
        <dbReference type="ARBA" id="ARBA00004651"/>
    </source>
</evidence>
<keyword evidence="4 7" id="KW-0812">Transmembrane</keyword>
<dbReference type="InterPro" id="IPR007353">
    <property type="entry name" value="DUF421"/>
</dbReference>
<sequence length="214" mass="25047">MYLTILIRTFILYIVITIVFRLMGKREIGELGVVDLVVSVLIAEMAALALEKNEEPLLKYILPIMLLVIIQILFSFISLKSRKFRKLVDGEPSMIIKKGKIDEREMKKQRYNFYDLLMQLREKNIRNIKDVEYAILEPTGKLSVFEYEKDKGVTIPLILEGKIQEEKLNELNLSKEWLLTELAKKGIIDIKNISFCSYQNGELYIDFFDEKNED</sequence>
<dbReference type="Proteomes" id="UP001208656">
    <property type="component" value="Unassembled WGS sequence"/>
</dbReference>
<evidence type="ECO:0000256" key="7">
    <source>
        <dbReference type="SAM" id="Phobius"/>
    </source>
</evidence>
<comment type="similarity">
    <text evidence="2">Belongs to the UPF0702 family.</text>
</comment>
<organism evidence="9 10">
    <name type="scientific">Pallidibacillus thermolactis</name>
    <dbReference type="NCBI Taxonomy" id="251051"/>
    <lineage>
        <taxon>Bacteria</taxon>
        <taxon>Bacillati</taxon>
        <taxon>Bacillota</taxon>
        <taxon>Bacilli</taxon>
        <taxon>Bacillales</taxon>
        <taxon>Bacillaceae</taxon>
        <taxon>Pallidibacillus</taxon>
    </lineage>
</organism>
<keyword evidence="3" id="KW-1003">Cell membrane</keyword>
<accession>A0ABT2WB43</accession>
<keyword evidence="5 7" id="KW-1133">Transmembrane helix</keyword>
<feature type="transmembrane region" description="Helical" evidence="7">
    <location>
        <begin position="60"/>
        <end position="79"/>
    </location>
</feature>
<dbReference type="PANTHER" id="PTHR34582:SF6">
    <property type="entry name" value="UPF0702 TRANSMEMBRANE PROTEIN YCAP"/>
    <property type="match status" value="1"/>
</dbReference>
<keyword evidence="6 7" id="KW-0472">Membrane</keyword>
<feature type="domain" description="YetF C-terminal" evidence="8">
    <location>
        <begin position="80"/>
        <end position="199"/>
    </location>
</feature>
<evidence type="ECO:0000313" key="10">
    <source>
        <dbReference type="Proteomes" id="UP001208656"/>
    </source>
</evidence>
<proteinExistence type="inferred from homology"/>
<dbReference type="InterPro" id="IPR023090">
    <property type="entry name" value="UPF0702_alpha/beta_dom_sf"/>
</dbReference>
<dbReference type="EMBL" id="JAOUSE010000001">
    <property type="protein sequence ID" value="MCU9592897.1"/>
    <property type="molecule type" value="Genomic_DNA"/>
</dbReference>
<evidence type="ECO:0000313" key="9">
    <source>
        <dbReference type="EMBL" id="MCU9592897.1"/>
    </source>
</evidence>
<dbReference type="Gene3D" id="3.30.240.20">
    <property type="entry name" value="bsu07140 like domains"/>
    <property type="match status" value="2"/>
</dbReference>
<dbReference type="Pfam" id="PF04239">
    <property type="entry name" value="DUF421"/>
    <property type="match status" value="1"/>
</dbReference>
<feature type="transmembrane region" description="Helical" evidence="7">
    <location>
        <begin position="6"/>
        <end position="24"/>
    </location>
</feature>
<name>A0ABT2WB43_9BACI</name>
<evidence type="ECO:0000259" key="8">
    <source>
        <dbReference type="Pfam" id="PF04239"/>
    </source>
</evidence>